<dbReference type="CDD" id="cd05286">
    <property type="entry name" value="QOR2"/>
    <property type="match status" value="1"/>
</dbReference>
<evidence type="ECO:0000256" key="1">
    <source>
        <dbReference type="ARBA" id="ARBA00022857"/>
    </source>
</evidence>
<evidence type="ECO:0000313" key="4">
    <source>
        <dbReference type="EMBL" id="SFI41836.1"/>
    </source>
</evidence>
<dbReference type="InterPro" id="IPR013154">
    <property type="entry name" value="ADH-like_N"/>
</dbReference>
<evidence type="ECO:0000259" key="3">
    <source>
        <dbReference type="SMART" id="SM00829"/>
    </source>
</evidence>
<dbReference type="Pfam" id="PF00107">
    <property type="entry name" value="ADH_zinc_N"/>
    <property type="match status" value="1"/>
</dbReference>
<dbReference type="SUPFAM" id="SSF50129">
    <property type="entry name" value="GroES-like"/>
    <property type="match status" value="1"/>
</dbReference>
<name>A0A1I3I1J1_9RHOB</name>
<dbReference type="PANTHER" id="PTHR48106">
    <property type="entry name" value="QUINONE OXIDOREDUCTASE PIG3-RELATED"/>
    <property type="match status" value="1"/>
</dbReference>
<dbReference type="PANTHER" id="PTHR48106:SF13">
    <property type="entry name" value="QUINONE OXIDOREDUCTASE-RELATED"/>
    <property type="match status" value="1"/>
</dbReference>
<dbReference type="GO" id="GO:0035925">
    <property type="term" value="F:mRNA 3'-UTR AU-rich region binding"/>
    <property type="evidence" value="ECO:0007669"/>
    <property type="project" value="TreeGrafter"/>
</dbReference>
<dbReference type="InterPro" id="IPR011032">
    <property type="entry name" value="GroES-like_sf"/>
</dbReference>
<gene>
    <name evidence="4" type="ORF">SAMN05216258_106292</name>
</gene>
<dbReference type="GO" id="GO:0003960">
    <property type="term" value="F:quinone reductase (NADPH) activity"/>
    <property type="evidence" value="ECO:0007669"/>
    <property type="project" value="InterPro"/>
</dbReference>
<keyword evidence="2" id="KW-0560">Oxidoreductase</keyword>
<dbReference type="InterPro" id="IPR047618">
    <property type="entry name" value="QOR-like"/>
</dbReference>
<dbReference type="AlphaFoldDB" id="A0A1I3I1J1"/>
<feature type="domain" description="Enoyl reductase (ER)" evidence="3">
    <location>
        <begin position="11"/>
        <end position="322"/>
    </location>
</feature>
<dbReference type="SUPFAM" id="SSF51735">
    <property type="entry name" value="NAD(P)-binding Rossmann-fold domains"/>
    <property type="match status" value="1"/>
</dbReference>
<dbReference type="Gene3D" id="3.90.180.10">
    <property type="entry name" value="Medium-chain alcohol dehydrogenases, catalytic domain"/>
    <property type="match status" value="1"/>
</dbReference>
<accession>A0A1I3I1J1</accession>
<dbReference type="InterPro" id="IPR020843">
    <property type="entry name" value="ER"/>
</dbReference>
<dbReference type="InterPro" id="IPR013149">
    <property type="entry name" value="ADH-like_C"/>
</dbReference>
<dbReference type="InterPro" id="IPR036291">
    <property type="entry name" value="NAD(P)-bd_dom_sf"/>
</dbReference>
<dbReference type="GO" id="GO:0070402">
    <property type="term" value="F:NADPH binding"/>
    <property type="evidence" value="ECO:0007669"/>
    <property type="project" value="TreeGrafter"/>
</dbReference>
<reference evidence="4 5" key="1">
    <citation type="submission" date="2016-10" db="EMBL/GenBank/DDBJ databases">
        <authorList>
            <person name="de Groot N.N."/>
        </authorList>
    </citation>
    <scope>NUCLEOTIDE SEQUENCE [LARGE SCALE GENOMIC DNA]</scope>
    <source>
        <strain evidence="4 5">CGMCC 1.11030</strain>
    </source>
</reference>
<dbReference type="SMART" id="SM00829">
    <property type="entry name" value="PKS_ER"/>
    <property type="match status" value="1"/>
</dbReference>
<protein>
    <submittedName>
        <fullName evidence="4">NADPH2:quinone reductase</fullName>
    </submittedName>
</protein>
<dbReference type="Gene3D" id="3.40.50.720">
    <property type="entry name" value="NAD(P)-binding Rossmann-like Domain"/>
    <property type="match status" value="1"/>
</dbReference>
<proteinExistence type="predicted"/>
<dbReference type="OrthoDB" id="9805883at2"/>
<keyword evidence="1" id="KW-0521">NADP</keyword>
<dbReference type="FunFam" id="3.40.50.720:FF:000053">
    <property type="entry name" value="Quinone oxidoreductase 1"/>
    <property type="match status" value="1"/>
</dbReference>
<dbReference type="Pfam" id="PF08240">
    <property type="entry name" value="ADH_N"/>
    <property type="match status" value="1"/>
</dbReference>
<sequence length="324" mass="33861">MTRAIVLRRQGGPEVLAEEDHDPGRPGPGEIRARVTAAGVNFHDVYVRSGLYRTLPLPGVPGIEAAGVVEAVGEGVAGWAPGDRLAWVTRGYGGYAQAAVIPAALALRLPEGVSDVEAAALTLKGLTARMLVKDAWPLEAGQVALVHAGAGGVGQILVRWARALGAEVIATVGSPAKAEVARACGADHVVLYREEDFVARVREITGGRGVDVAYDSVGKDTFEGSLDCLARLGRLVNFGQSSGAVAPLEVSRLFKGSNSLARPSVFAYLADPWRAEAMAADLFAAIEAGVARTRVERELPLAEAAEAHRLLESRTLAGAVVLRP</sequence>
<keyword evidence="5" id="KW-1185">Reference proteome</keyword>
<dbReference type="RefSeq" id="WP_092860729.1">
    <property type="nucleotide sequence ID" value="NZ_FOQH01000006.1"/>
</dbReference>
<dbReference type="Proteomes" id="UP000199377">
    <property type="component" value="Unassembled WGS sequence"/>
</dbReference>
<evidence type="ECO:0000313" key="5">
    <source>
        <dbReference type="Proteomes" id="UP000199377"/>
    </source>
</evidence>
<dbReference type="GO" id="GO:0005829">
    <property type="term" value="C:cytosol"/>
    <property type="evidence" value="ECO:0007669"/>
    <property type="project" value="TreeGrafter"/>
</dbReference>
<evidence type="ECO:0000256" key="2">
    <source>
        <dbReference type="ARBA" id="ARBA00023002"/>
    </source>
</evidence>
<dbReference type="STRING" id="1114924.SAMN05216258_106292"/>
<organism evidence="4 5">
    <name type="scientific">Albimonas pacifica</name>
    <dbReference type="NCBI Taxonomy" id="1114924"/>
    <lineage>
        <taxon>Bacteria</taxon>
        <taxon>Pseudomonadati</taxon>
        <taxon>Pseudomonadota</taxon>
        <taxon>Alphaproteobacteria</taxon>
        <taxon>Rhodobacterales</taxon>
        <taxon>Paracoccaceae</taxon>
        <taxon>Albimonas</taxon>
    </lineage>
</organism>
<dbReference type="EMBL" id="FOQH01000006">
    <property type="protein sequence ID" value="SFI41836.1"/>
    <property type="molecule type" value="Genomic_DNA"/>
</dbReference>